<keyword evidence="2" id="KW-1185">Reference proteome</keyword>
<dbReference type="STRING" id="1044.EH31_13040"/>
<sequence length="63" mass="6648">MATILKEQSSSFVVAKETPKEDLGAGDSFCIAPHLDHGAVRLESGVLSDSFNPLLEDFLGEGA</sequence>
<dbReference type="AlphaFoldDB" id="A0A074M6H0"/>
<evidence type="ECO:0000313" key="2">
    <source>
        <dbReference type="Proteomes" id="UP000027647"/>
    </source>
</evidence>
<dbReference type="Proteomes" id="UP000027647">
    <property type="component" value="Unassembled WGS sequence"/>
</dbReference>
<protein>
    <submittedName>
        <fullName evidence="1">Uncharacterized protein</fullName>
    </submittedName>
</protein>
<comment type="caution">
    <text evidence="1">The sequence shown here is derived from an EMBL/GenBank/DDBJ whole genome shotgun (WGS) entry which is preliminary data.</text>
</comment>
<organism evidence="1 2">
    <name type="scientific">Erythrobacter longus</name>
    <dbReference type="NCBI Taxonomy" id="1044"/>
    <lineage>
        <taxon>Bacteria</taxon>
        <taxon>Pseudomonadati</taxon>
        <taxon>Pseudomonadota</taxon>
        <taxon>Alphaproteobacteria</taxon>
        <taxon>Sphingomonadales</taxon>
        <taxon>Erythrobacteraceae</taxon>
        <taxon>Erythrobacter/Porphyrobacter group</taxon>
        <taxon>Erythrobacter</taxon>
    </lineage>
</organism>
<reference evidence="1 2" key="1">
    <citation type="submission" date="2014-04" db="EMBL/GenBank/DDBJ databases">
        <title>A comprehensive comparison of genomes of Erythrobacter spp. strains.</title>
        <authorList>
            <person name="Zheng Q."/>
        </authorList>
    </citation>
    <scope>NUCLEOTIDE SEQUENCE [LARGE SCALE GENOMIC DNA]</scope>
    <source>
        <strain evidence="1 2">DSM 6997</strain>
    </source>
</reference>
<evidence type="ECO:0000313" key="1">
    <source>
        <dbReference type="EMBL" id="KEO88969.1"/>
    </source>
</evidence>
<proteinExistence type="predicted"/>
<name>A0A074M6H0_ERYLO</name>
<dbReference type="RefSeq" id="WP_034960748.1">
    <property type="nucleotide sequence ID" value="NZ_JMIW01000006.1"/>
</dbReference>
<dbReference type="EMBL" id="JMIW01000006">
    <property type="protein sequence ID" value="KEO88969.1"/>
    <property type="molecule type" value="Genomic_DNA"/>
</dbReference>
<dbReference type="Gene3D" id="2.60.120.10">
    <property type="entry name" value="Jelly Rolls"/>
    <property type="match status" value="1"/>
</dbReference>
<dbReference type="OrthoDB" id="9811153at2"/>
<gene>
    <name evidence="1" type="ORF">EH31_13040</name>
</gene>
<accession>A0A074M6H0</accession>
<dbReference type="InterPro" id="IPR014710">
    <property type="entry name" value="RmlC-like_jellyroll"/>
</dbReference>